<evidence type="ECO:0000256" key="1">
    <source>
        <dbReference type="ARBA" id="ARBA00004251"/>
    </source>
</evidence>
<evidence type="ECO:0000256" key="6">
    <source>
        <dbReference type="ARBA" id="ARBA00023180"/>
    </source>
</evidence>
<keyword evidence="4 7" id="KW-1133">Transmembrane helix</keyword>
<dbReference type="GO" id="GO:0005765">
    <property type="term" value="C:lysosomal membrane"/>
    <property type="evidence" value="ECO:0007669"/>
    <property type="project" value="TreeGrafter"/>
</dbReference>
<reference evidence="9" key="1">
    <citation type="submission" date="2016-11" db="UniProtKB">
        <authorList>
            <consortium name="WormBaseParasite"/>
        </authorList>
    </citation>
    <scope>IDENTIFICATION</scope>
</reference>
<feature type="transmembrane region" description="Helical" evidence="7">
    <location>
        <begin position="541"/>
        <end position="562"/>
    </location>
</feature>
<evidence type="ECO:0000256" key="7">
    <source>
        <dbReference type="SAM" id="Phobius"/>
    </source>
</evidence>
<evidence type="ECO:0000256" key="2">
    <source>
        <dbReference type="ARBA" id="ARBA00022692"/>
    </source>
</evidence>
<dbReference type="Proteomes" id="UP000095280">
    <property type="component" value="Unplaced"/>
</dbReference>
<evidence type="ECO:0000256" key="3">
    <source>
        <dbReference type="ARBA" id="ARBA00022729"/>
    </source>
</evidence>
<dbReference type="GO" id="GO:0031902">
    <property type="term" value="C:late endosome membrane"/>
    <property type="evidence" value="ECO:0007669"/>
    <property type="project" value="TreeGrafter"/>
</dbReference>
<dbReference type="AlphaFoldDB" id="A0A1I8INW3"/>
<keyword evidence="3" id="KW-0732">Signal</keyword>
<evidence type="ECO:0000313" key="9">
    <source>
        <dbReference type="WBParaSite" id="maker-uti_cns_0014176-snap-gene-0.2-mRNA-1"/>
    </source>
</evidence>
<dbReference type="GO" id="GO:0072594">
    <property type="term" value="P:establishment of protein localization to organelle"/>
    <property type="evidence" value="ECO:0007669"/>
    <property type="project" value="TreeGrafter"/>
</dbReference>
<dbReference type="PANTHER" id="PTHR11506:SF35">
    <property type="entry name" value="LYSOSOME-ASSOCIATED MEMBRANE GLYCOPROTEIN 5"/>
    <property type="match status" value="1"/>
</dbReference>
<keyword evidence="8" id="KW-1185">Reference proteome</keyword>
<keyword evidence="5 7" id="KW-0472">Membrane</keyword>
<evidence type="ECO:0000256" key="4">
    <source>
        <dbReference type="ARBA" id="ARBA00022989"/>
    </source>
</evidence>
<dbReference type="PANTHER" id="PTHR11506">
    <property type="entry name" value="LYSOSOME-ASSOCIATED MEMBRANE GLYCOPROTEIN"/>
    <property type="match status" value="1"/>
</dbReference>
<accession>A0A1I8INW3</accession>
<keyword evidence="2 7" id="KW-0812">Transmembrane</keyword>
<keyword evidence="6" id="KW-0325">Glycoprotein</keyword>
<evidence type="ECO:0000256" key="5">
    <source>
        <dbReference type="ARBA" id="ARBA00023136"/>
    </source>
</evidence>
<dbReference type="WBParaSite" id="maker-uti_cns_0014176-snap-gene-0.2-mRNA-1">
    <property type="protein sequence ID" value="maker-uti_cns_0014176-snap-gene-0.2-mRNA-1"/>
    <property type="gene ID" value="maker-uti_cns_0014176-snap-gene-0.2"/>
</dbReference>
<comment type="subcellular location">
    <subcellularLocation>
        <location evidence="1">Cell membrane</location>
        <topology evidence="1">Single-pass type I membrane protein</topology>
    </subcellularLocation>
</comment>
<name>A0A1I8INW3_9PLAT</name>
<organism evidence="8 9">
    <name type="scientific">Macrostomum lignano</name>
    <dbReference type="NCBI Taxonomy" id="282301"/>
    <lineage>
        <taxon>Eukaryota</taxon>
        <taxon>Metazoa</taxon>
        <taxon>Spiralia</taxon>
        <taxon>Lophotrochozoa</taxon>
        <taxon>Platyhelminthes</taxon>
        <taxon>Rhabditophora</taxon>
        <taxon>Macrostomorpha</taxon>
        <taxon>Macrostomida</taxon>
        <taxon>Macrostomidae</taxon>
        <taxon>Macrostomum</taxon>
    </lineage>
</organism>
<sequence>WQGQALDSRIERAKIPSVQPTADYVWPMLKSLLFRWLSDEHTQMDSTALRELCQLACSLKSTASFSMICAPFKADPVSGKDLPSVRTSAMKDFPAQEQMWLEYKLMKQITSPMVASGLNLIAGLRLGQAQVLLTSAPFHSSSSTSQVRRADSVQFLQLTESIFMHDFVQPLNRSIQIFCVIFRSSKVGSFVGRLKSRVPRALRAGAVYCFNCSVDQSVSYGVTSFMGGVDRLDSGLQPYHPNRKTQKWFQKLGFHIILLLVRNAWIVYHNVGGTKSFLSFLEADVAFRFGSVEHPPQPGTFQASRARLLGKIDRGVDADTTSISCSNAECYFSLSARNGTECVSADLSLSVNVRYRCANFTSDCLATVTMPELRSPTANETTKISGRCGNETAWVLLTWNSGRFRLRFDFRQESIAAYNFINRLTLIVDLGDPVFANASIGPGVDPVITFVSKGRTFLFASPLGLTFKCESSEFVQLHQTDSSELQPHKTSLKKKTPPPCATVTFSKVLIDVFKSTAPKGGLLEGPFLCEADSDKQARSTVIMVISGILAVCVLVIVCGFLATRLNKSSAYSSVE</sequence>
<dbReference type="InterPro" id="IPR002000">
    <property type="entry name" value="Lysosome-assoc_membr_glycop"/>
</dbReference>
<dbReference type="GO" id="GO:0005886">
    <property type="term" value="C:plasma membrane"/>
    <property type="evidence" value="ECO:0007669"/>
    <property type="project" value="TreeGrafter"/>
</dbReference>
<evidence type="ECO:0000313" key="8">
    <source>
        <dbReference type="Proteomes" id="UP000095280"/>
    </source>
</evidence>
<protein>
    <submittedName>
        <fullName evidence="9">CUB domain-containing protein</fullName>
    </submittedName>
</protein>
<proteinExistence type="predicted"/>
<dbReference type="Gene3D" id="2.40.160.110">
    <property type="match status" value="1"/>
</dbReference>